<evidence type="ECO:0000313" key="1">
    <source>
        <dbReference type="EMBL" id="GFD57582.1"/>
    </source>
</evidence>
<reference evidence="1" key="1">
    <citation type="journal article" date="2019" name="Sci. Rep.">
        <title>Draft genome of Tanacetum cinerariifolium, the natural source of mosquito coil.</title>
        <authorList>
            <person name="Yamashiro T."/>
            <person name="Shiraishi A."/>
            <person name="Satake H."/>
            <person name="Nakayama K."/>
        </authorList>
    </citation>
    <scope>NUCLEOTIDE SEQUENCE</scope>
</reference>
<comment type="caution">
    <text evidence="1">The sequence shown here is derived from an EMBL/GenBank/DDBJ whole genome shotgun (WGS) entry which is preliminary data.</text>
</comment>
<feature type="non-terminal residue" evidence="1">
    <location>
        <position position="1"/>
    </location>
</feature>
<accession>A0A699XBT6</accession>
<feature type="non-terminal residue" evidence="1">
    <location>
        <position position="61"/>
    </location>
</feature>
<proteinExistence type="predicted"/>
<dbReference type="EMBL" id="BKCJ011842620">
    <property type="protein sequence ID" value="GFD57582.1"/>
    <property type="molecule type" value="Genomic_DNA"/>
</dbReference>
<organism evidence="1">
    <name type="scientific">Tanacetum cinerariifolium</name>
    <name type="common">Dalmatian daisy</name>
    <name type="synonym">Chrysanthemum cinerariifolium</name>
    <dbReference type="NCBI Taxonomy" id="118510"/>
    <lineage>
        <taxon>Eukaryota</taxon>
        <taxon>Viridiplantae</taxon>
        <taxon>Streptophyta</taxon>
        <taxon>Embryophyta</taxon>
        <taxon>Tracheophyta</taxon>
        <taxon>Spermatophyta</taxon>
        <taxon>Magnoliopsida</taxon>
        <taxon>eudicotyledons</taxon>
        <taxon>Gunneridae</taxon>
        <taxon>Pentapetalae</taxon>
        <taxon>asterids</taxon>
        <taxon>campanulids</taxon>
        <taxon>Asterales</taxon>
        <taxon>Asteraceae</taxon>
        <taxon>Asteroideae</taxon>
        <taxon>Anthemideae</taxon>
        <taxon>Anthemidinae</taxon>
        <taxon>Tanacetum</taxon>
    </lineage>
</organism>
<protein>
    <submittedName>
        <fullName evidence="1">Uncharacterized protein</fullName>
    </submittedName>
</protein>
<name>A0A699XBT6_TANCI</name>
<sequence>EEGLVHDIPGQGDGRKVAVLIRRPEARRAIAAEGIAAAGNVGSARVEYRDASGHAALRAAQ</sequence>
<gene>
    <name evidence="1" type="ORF">Tci_929551</name>
</gene>
<dbReference type="AlphaFoldDB" id="A0A699XBT6"/>